<dbReference type="EMBL" id="QTSX02007509">
    <property type="protein sequence ID" value="KAJ9048185.1"/>
    <property type="molecule type" value="Genomic_DNA"/>
</dbReference>
<evidence type="ECO:0000313" key="1">
    <source>
        <dbReference type="EMBL" id="KAJ9048185.1"/>
    </source>
</evidence>
<gene>
    <name evidence="1" type="primary">FPS1_21</name>
    <name evidence="1" type="ORF">DSO57_1037562</name>
</gene>
<keyword evidence="2" id="KW-1185">Reference proteome</keyword>
<accession>A0ACC2RDP8</accession>
<name>A0ACC2RDP8_9FUNG</name>
<organism evidence="1 2">
    <name type="scientific">Entomophthora muscae</name>
    <dbReference type="NCBI Taxonomy" id="34485"/>
    <lineage>
        <taxon>Eukaryota</taxon>
        <taxon>Fungi</taxon>
        <taxon>Fungi incertae sedis</taxon>
        <taxon>Zoopagomycota</taxon>
        <taxon>Entomophthoromycotina</taxon>
        <taxon>Entomophthoromycetes</taxon>
        <taxon>Entomophthorales</taxon>
        <taxon>Entomophthoraceae</taxon>
        <taxon>Entomophthora</taxon>
    </lineage>
</organism>
<sequence>MNTANNFLIKAFKKPVPKEFNGELRLDVNNANQSNESQNLTFLNAGFWYFRREYMAEFLGTLILVLFGDGAVAQGVLNPAAKGSAYLTINLGFGLGLGMGVYVASTVSGAHLNPAITLANCVLRKFPWRKLPGYFLAQLLGGIFGAALVMLVSFPAIQHLDEGVRMTSGPMATAGIFATFPPDYVSNFSAFMIELVSTAFLVIGILGVSDPRHKTPSWLAPIAIGGVITAIGMCTGWLTGFALNPARDFGPRLFTAMAGWGTEPFTSHGYYFIIPIIAPILGALAGLATYDFLVAPPTEQMETPDYS</sequence>
<proteinExistence type="predicted"/>
<comment type="caution">
    <text evidence="1">The sequence shown here is derived from an EMBL/GenBank/DDBJ whole genome shotgun (WGS) entry which is preliminary data.</text>
</comment>
<evidence type="ECO:0000313" key="2">
    <source>
        <dbReference type="Proteomes" id="UP001165960"/>
    </source>
</evidence>
<protein>
    <submittedName>
        <fullName evidence="1">Glycerol channel</fullName>
    </submittedName>
</protein>
<dbReference type="Proteomes" id="UP001165960">
    <property type="component" value="Unassembled WGS sequence"/>
</dbReference>
<reference evidence="1" key="1">
    <citation type="submission" date="2022-04" db="EMBL/GenBank/DDBJ databases">
        <title>Genome of the entomopathogenic fungus Entomophthora muscae.</title>
        <authorList>
            <person name="Elya C."/>
            <person name="Lovett B.R."/>
            <person name="Lee E."/>
            <person name="Macias A.M."/>
            <person name="Hajek A.E."/>
            <person name="De Bivort B.L."/>
            <person name="Kasson M.T."/>
            <person name="De Fine Licht H.H."/>
            <person name="Stajich J.E."/>
        </authorList>
    </citation>
    <scope>NUCLEOTIDE SEQUENCE</scope>
    <source>
        <strain evidence="1">Berkeley</strain>
    </source>
</reference>